<keyword evidence="3 6" id="KW-0812">Transmembrane</keyword>
<name>A0ABV8B2I0_9BACI</name>
<accession>A0ABV8B2I0</accession>
<keyword evidence="5 6" id="KW-0472">Membrane</keyword>
<keyword evidence="8" id="KW-1185">Reference proteome</keyword>
<feature type="transmembrane region" description="Helical" evidence="6">
    <location>
        <begin position="254"/>
        <end position="275"/>
    </location>
</feature>
<evidence type="ECO:0000313" key="8">
    <source>
        <dbReference type="Proteomes" id="UP001595752"/>
    </source>
</evidence>
<proteinExistence type="predicted"/>
<keyword evidence="2" id="KW-1003">Cell membrane</keyword>
<reference evidence="8" key="1">
    <citation type="journal article" date="2019" name="Int. J. Syst. Evol. Microbiol.">
        <title>The Global Catalogue of Microorganisms (GCM) 10K type strain sequencing project: providing services to taxonomists for standard genome sequencing and annotation.</title>
        <authorList>
            <consortium name="The Broad Institute Genomics Platform"/>
            <consortium name="The Broad Institute Genome Sequencing Center for Infectious Disease"/>
            <person name="Wu L."/>
            <person name="Ma J."/>
        </authorList>
    </citation>
    <scope>NUCLEOTIDE SEQUENCE [LARGE SCALE GENOMIC DNA]</scope>
    <source>
        <strain evidence="8">CCUG 61889</strain>
    </source>
</reference>
<evidence type="ECO:0000256" key="3">
    <source>
        <dbReference type="ARBA" id="ARBA00022692"/>
    </source>
</evidence>
<dbReference type="PANTHER" id="PTHR30250:SF28">
    <property type="entry name" value="POLYSACCHARIDE BIOSYNTHESIS PROTEIN"/>
    <property type="match status" value="1"/>
</dbReference>
<keyword evidence="4 6" id="KW-1133">Transmembrane helix</keyword>
<dbReference type="Proteomes" id="UP001595752">
    <property type="component" value="Unassembled WGS sequence"/>
</dbReference>
<feature type="transmembrane region" description="Helical" evidence="6">
    <location>
        <begin position="121"/>
        <end position="145"/>
    </location>
</feature>
<feature type="transmembrane region" description="Helical" evidence="6">
    <location>
        <begin position="223"/>
        <end position="242"/>
    </location>
</feature>
<protein>
    <submittedName>
        <fullName evidence="7">Oligosaccharide flippase family protein</fullName>
    </submittedName>
</protein>
<evidence type="ECO:0000256" key="5">
    <source>
        <dbReference type="ARBA" id="ARBA00023136"/>
    </source>
</evidence>
<feature type="transmembrane region" description="Helical" evidence="6">
    <location>
        <begin position="165"/>
        <end position="189"/>
    </location>
</feature>
<evidence type="ECO:0000256" key="1">
    <source>
        <dbReference type="ARBA" id="ARBA00004651"/>
    </source>
</evidence>
<dbReference type="InterPro" id="IPR050833">
    <property type="entry name" value="Poly_Biosynth_Transport"/>
</dbReference>
<comment type="subcellular location">
    <subcellularLocation>
        <location evidence="1">Cell membrane</location>
        <topology evidence="1">Multi-pass membrane protein</topology>
    </subcellularLocation>
</comment>
<organism evidence="7 8">
    <name type="scientific">Bacillus songklensis</name>
    <dbReference type="NCBI Taxonomy" id="1069116"/>
    <lineage>
        <taxon>Bacteria</taxon>
        <taxon>Bacillati</taxon>
        <taxon>Bacillota</taxon>
        <taxon>Bacilli</taxon>
        <taxon>Bacillales</taxon>
        <taxon>Bacillaceae</taxon>
        <taxon>Bacillus</taxon>
    </lineage>
</organism>
<evidence type="ECO:0000256" key="4">
    <source>
        <dbReference type="ARBA" id="ARBA00022989"/>
    </source>
</evidence>
<dbReference type="RefSeq" id="WP_377913807.1">
    <property type="nucleotide sequence ID" value="NZ_JBHRZT010000026.1"/>
</dbReference>
<dbReference type="Pfam" id="PF13440">
    <property type="entry name" value="Polysacc_synt_3"/>
    <property type="match status" value="1"/>
</dbReference>
<feature type="transmembrane region" description="Helical" evidence="6">
    <location>
        <begin position="196"/>
        <end position="217"/>
    </location>
</feature>
<evidence type="ECO:0000256" key="2">
    <source>
        <dbReference type="ARBA" id="ARBA00022475"/>
    </source>
</evidence>
<gene>
    <name evidence="7" type="ORF">ACFOU2_07595</name>
</gene>
<comment type="caution">
    <text evidence="7">The sequence shown here is derived from an EMBL/GenBank/DDBJ whole genome shotgun (WGS) entry which is preliminary data.</text>
</comment>
<feature type="transmembrane region" description="Helical" evidence="6">
    <location>
        <begin position="281"/>
        <end position="299"/>
    </location>
</feature>
<evidence type="ECO:0000313" key="7">
    <source>
        <dbReference type="EMBL" id="MFC3883392.1"/>
    </source>
</evidence>
<dbReference type="PANTHER" id="PTHR30250">
    <property type="entry name" value="PST FAMILY PREDICTED COLANIC ACID TRANSPORTER"/>
    <property type="match status" value="1"/>
</dbReference>
<sequence>MGSAGLMVGQILGQLPACLLLFRDIWKKEKNLIKKSVHFGSIKRLLIRYKKFPLFSTWSSLMNTSSVHLPVLLLAVFFSPAAVGQYTLANRVLMAPVSIIGSAISQAFLQKAIEENRKERLGEFSLLVFRKLLAFGFIPLILLSIAAPELFNVAFGPEWEKAGLYVQFLSVWVLFVFISSPLSSIFNILELQKENLFFNSLLFLSRLIVLLIGGFLGNDVLTIALFGITGAILWFYHVIWLLKLAGVHFKVTITSLLTEAGVGLPFFLAAAALKFLIKSDVLLIVLLMAVLMVFVLYRFKEFVINTGKRKGVTM</sequence>
<evidence type="ECO:0000256" key="6">
    <source>
        <dbReference type="SAM" id="Phobius"/>
    </source>
</evidence>
<dbReference type="EMBL" id="JBHRZT010000026">
    <property type="protein sequence ID" value="MFC3883392.1"/>
    <property type="molecule type" value="Genomic_DNA"/>
</dbReference>